<protein>
    <submittedName>
        <fullName evidence="1">Uncharacterized protein</fullName>
    </submittedName>
</protein>
<evidence type="ECO:0000313" key="2">
    <source>
        <dbReference type="Proteomes" id="UP000265520"/>
    </source>
</evidence>
<sequence>YGSPKNHGGCQLCWAQKTIALSLLTTGRDSGLG</sequence>
<proteinExistence type="predicted"/>
<dbReference type="AlphaFoldDB" id="A0A392VNK0"/>
<dbReference type="Proteomes" id="UP000265520">
    <property type="component" value="Unassembled WGS sequence"/>
</dbReference>
<reference evidence="1 2" key="1">
    <citation type="journal article" date="2018" name="Front. Plant Sci.">
        <title>Red Clover (Trifolium pratense) and Zigzag Clover (T. medium) - A Picture of Genomic Similarities and Differences.</title>
        <authorList>
            <person name="Dluhosova J."/>
            <person name="Istvanek J."/>
            <person name="Nedelnik J."/>
            <person name="Repkova J."/>
        </authorList>
    </citation>
    <scope>NUCLEOTIDE SEQUENCE [LARGE SCALE GENOMIC DNA]</scope>
    <source>
        <strain evidence="2">cv. 10/8</strain>
        <tissue evidence="1">Leaf</tissue>
    </source>
</reference>
<keyword evidence="2" id="KW-1185">Reference proteome</keyword>
<feature type="non-terminal residue" evidence="1">
    <location>
        <position position="1"/>
    </location>
</feature>
<name>A0A392VNK0_9FABA</name>
<dbReference type="EMBL" id="LXQA011196275">
    <property type="protein sequence ID" value="MCI88561.1"/>
    <property type="molecule type" value="Genomic_DNA"/>
</dbReference>
<evidence type="ECO:0000313" key="1">
    <source>
        <dbReference type="EMBL" id="MCI88561.1"/>
    </source>
</evidence>
<accession>A0A392VNK0</accession>
<organism evidence="1 2">
    <name type="scientific">Trifolium medium</name>
    <dbReference type="NCBI Taxonomy" id="97028"/>
    <lineage>
        <taxon>Eukaryota</taxon>
        <taxon>Viridiplantae</taxon>
        <taxon>Streptophyta</taxon>
        <taxon>Embryophyta</taxon>
        <taxon>Tracheophyta</taxon>
        <taxon>Spermatophyta</taxon>
        <taxon>Magnoliopsida</taxon>
        <taxon>eudicotyledons</taxon>
        <taxon>Gunneridae</taxon>
        <taxon>Pentapetalae</taxon>
        <taxon>rosids</taxon>
        <taxon>fabids</taxon>
        <taxon>Fabales</taxon>
        <taxon>Fabaceae</taxon>
        <taxon>Papilionoideae</taxon>
        <taxon>50 kb inversion clade</taxon>
        <taxon>NPAAA clade</taxon>
        <taxon>Hologalegina</taxon>
        <taxon>IRL clade</taxon>
        <taxon>Trifolieae</taxon>
        <taxon>Trifolium</taxon>
    </lineage>
</organism>
<comment type="caution">
    <text evidence="1">The sequence shown here is derived from an EMBL/GenBank/DDBJ whole genome shotgun (WGS) entry which is preliminary data.</text>
</comment>